<dbReference type="EMBL" id="AGWN01000001">
    <property type="protein sequence ID" value="EPD31281.1"/>
    <property type="molecule type" value="Genomic_DNA"/>
</dbReference>
<keyword evidence="8 9" id="KW-0472">Membrane</keyword>
<dbReference type="GO" id="GO:0015820">
    <property type="term" value="P:L-leucine transport"/>
    <property type="evidence" value="ECO:0007669"/>
    <property type="project" value="TreeGrafter"/>
</dbReference>
<evidence type="ECO:0000256" key="8">
    <source>
        <dbReference type="ARBA" id="ARBA00023136"/>
    </source>
</evidence>
<feature type="transmembrane region" description="Helical" evidence="9">
    <location>
        <begin position="118"/>
        <end position="140"/>
    </location>
</feature>
<sequence>MRNSRTYVLVVTGMALFAMFFGAGNLIFPVMIGVEAGVSFTPAILGFLGTGVLLPVLGIVAAATSQEGVTGIASRIGKYPGLVFTIVIFLSTGMLYAIPRVGTVSYEMAAVPLIGEDYAGSVALLIYTAVFFTVTFFLALDPKGFLDRIGAWLTPVLLVLLVILIVTAMVKLPVAMGEPTAEYAQTPFAEGLLKGYFTMDAIASLVFGIVIISSLQHSGLFKTKNQVFAGTATAGLIAGALLAVFYLGLGQIGIRMTPFNPANGAEALAIASVELFGHGRQALFGLIVILACLTTAVGLVGASSQYFMTLFPRISRVQMVTIHVLVSFALANLGLQTILNVVAPINQLIYPIVICIVFIALFDIFVPGELYWTYRLAAWLGACFGVLEALRSIGDSFNWLLPFLDSFPLGSVSMSWVVPALVGFAIGLVIDTVKGDQIWTKRPNEQPVET</sequence>
<evidence type="ECO:0000313" key="11">
    <source>
        <dbReference type="Proteomes" id="UP000014387"/>
    </source>
</evidence>
<keyword evidence="4" id="KW-1003">Cell membrane</keyword>
<dbReference type="Pfam" id="PF05525">
    <property type="entry name" value="Branch_AA_trans"/>
    <property type="match status" value="1"/>
</dbReference>
<accession>A0A9W5VWT0</accession>
<dbReference type="PANTHER" id="PTHR30588:SF7">
    <property type="entry name" value="BRANCHED-CHAIN AMINO ACID CARRIER PROTEIN SAOUHSC_01411-RELATED"/>
    <property type="match status" value="1"/>
</dbReference>
<dbReference type="OrthoDB" id="9783920at2"/>
<comment type="subcellular location">
    <subcellularLocation>
        <location evidence="1">Cell membrane</location>
        <topology evidence="1">Multi-pass membrane protein</topology>
    </subcellularLocation>
</comment>
<evidence type="ECO:0000313" key="10">
    <source>
        <dbReference type="EMBL" id="EPD31281.1"/>
    </source>
</evidence>
<feature type="transmembrane region" description="Helical" evidence="9">
    <location>
        <begin position="76"/>
        <end position="98"/>
    </location>
</feature>
<comment type="similarity">
    <text evidence="2">Belongs to the branched chain amino acid transporter family.</text>
</comment>
<comment type="caution">
    <text evidence="10">The sequence shown here is derived from an EMBL/GenBank/DDBJ whole genome shotgun (WGS) entry which is preliminary data.</text>
</comment>
<feature type="transmembrane region" description="Helical" evidence="9">
    <location>
        <begin position="196"/>
        <end position="215"/>
    </location>
</feature>
<dbReference type="GO" id="GO:0005886">
    <property type="term" value="C:plasma membrane"/>
    <property type="evidence" value="ECO:0007669"/>
    <property type="project" value="UniProtKB-SubCell"/>
</dbReference>
<evidence type="ECO:0000256" key="1">
    <source>
        <dbReference type="ARBA" id="ARBA00004651"/>
    </source>
</evidence>
<name>A0A9W5VWT0_9ACTO</name>
<dbReference type="GO" id="GO:0015188">
    <property type="term" value="F:L-isoleucine transmembrane transporter activity"/>
    <property type="evidence" value="ECO:0007669"/>
    <property type="project" value="TreeGrafter"/>
</dbReference>
<feature type="transmembrane region" description="Helical" evidence="9">
    <location>
        <begin position="373"/>
        <end position="393"/>
    </location>
</feature>
<gene>
    <name evidence="10" type="ORF">HMPREF9238_01049</name>
</gene>
<dbReference type="GO" id="GO:0015190">
    <property type="term" value="F:L-leucine transmembrane transporter activity"/>
    <property type="evidence" value="ECO:0007669"/>
    <property type="project" value="TreeGrafter"/>
</dbReference>
<keyword evidence="5 9" id="KW-0812">Transmembrane</keyword>
<proteinExistence type="inferred from homology"/>
<keyword evidence="11" id="KW-1185">Reference proteome</keyword>
<dbReference type="NCBIfam" id="TIGR00796">
    <property type="entry name" value="livcs"/>
    <property type="match status" value="1"/>
</dbReference>
<evidence type="ECO:0000256" key="6">
    <source>
        <dbReference type="ARBA" id="ARBA00022970"/>
    </source>
</evidence>
<feature type="transmembrane region" description="Helical" evidence="9">
    <location>
        <begin position="282"/>
        <end position="308"/>
    </location>
</feature>
<evidence type="ECO:0000256" key="2">
    <source>
        <dbReference type="ARBA" id="ARBA00008540"/>
    </source>
</evidence>
<feature type="transmembrane region" description="Helical" evidence="9">
    <location>
        <begin position="152"/>
        <end position="176"/>
    </location>
</feature>
<evidence type="ECO:0000256" key="5">
    <source>
        <dbReference type="ARBA" id="ARBA00022692"/>
    </source>
</evidence>
<evidence type="ECO:0000256" key="3">
    <source>
        <dbReference type="ARBA" id="ARBA00022448"/>
    </source>
</evidence>
<organism evidence="10 11">
    <name type="scientific">Gleimia europaea ACS-120-V-Col10b</name>
    <dbReference type="NCBI Taxonomy" id="883069"/>
    <lineage>
        <taxon>Bacteria</taxon>
        <taxon>Bacillati</taxon>
        <taxon>Actinomycetota</taxon>
        <taxon>Actinomycetes</taxon>
        <taxon>Actinomycetales</taxon>
        <taxon>Actinomycetaceae</taxon>
        <taxon>Gleimia</taxon>
    </lineage>
</organism>
<evidence type="ECO:0000256" key="4">
    <source>
        <dbReference type="ARBA" id="ARBA00022475"/>
    </source>
</evidence>
<keyword evidence="6" id="KW-0029">Amino-acid transport</keyword>
<dbReference type="InterPro" id="IPR004685">
    <property type="entry name" value="Brnchd-chn_aa_trnsp_Livcs"/>
</dbReference>
<feature type="transmembrane region" description="Helical" evidence="9">
    <location>
        <begin position="227"/>
        <end position="249"/>
    </location>
</feature>
<protein>
    <submittedName>
        <fullName evidence="10">Branched-chain amino acid transport system II carrier protein</fullName>
    </submittedName>
</protein>
<reference evidence="10 11" key="1">
    <citation type="submission" date="2013-05" db="EMBL/GenBank/DDBJ databases">
        <title>The Genome Sequence of Actinomyces europaeus ACS-120-V-COL10B.</title>
        <authorList>
            <consortium name="The Broad Institute Genomics Platform"/>
            <person name="Earl A."/>
            <person name="Ward D."/>
            <person name="Feldgarden M."/>
            <person name="Gevers D."/>
            <person name="Saerens B."/>
            <person name="Vaneechoutte M."/>
            <person name="Walker B."/>
            <person name="Young S."/>
            <person name="Zeng Q."/>
            <person name="Gargeya S."/>
            <person name="Fitzgerald M."/>
            <person name="Haas B."/>
            <person name="Abouelleil A."/>
            <person name="Allen A.W."/>
            <person name="Alvarado L."/>
            <person name="Arachchi H.M."/>
            <person name="Berlin A.M."/>
            <person name="Chapman S.B."/>
            <person name="Gainer-Dewar J."/>
            <person name="Goldberg J."/>
            <person name="Griggs A."/>
            <person name="Gujja S."/>
            <person name="Hansen M."/>
            <person name="Howarth C."/>
            <person name="Imamovic A."/>
            <person name="Ireland A."/>
            <person name="Larimer J."/>
            <person name="McCowan C."/>
            <person name="Murphy C."/>
            <person name="Pearson M."/>
            <person name="Poon T.W."/>
            <person name="Priest M."/>
            <person name="Roberts A."/>
            <person name="Saif S."/>
            <person name="Shea T."/>
            <person name="Sisk P."/>
            <person name="Sykes S."/>
            <person name="Wortman J."/>
            <person name="Nusbaum C."/>
            <person name="Birren B."/>
        </authorList>
    </citation>
    <scope>NUCLEOTIDE SEQUENCE [LARGE SCALE GENOMIC DNA]</scope>
    <source>
        <strain evidence="10 11">ACS-120-V-Col10b</strain>
    </source>
</reference>
<evidence type="ECO:0000256" key="7">
    <source>
        <dbReference type="ARBA" id="ARBA00022989"/>
    </source>
</evidence>
<dbReference type="AlphaFoldDB" id="A0A9W5VWT0"/>
<keyword evidence="7 9" id="KW-1133">Transmembrane helix</keyword>
<feature type="transmembrane region" description="Helical" evidence="9">
    <location>
        <begin position="7"/>
        <end position="32"/>
    </location>
</feature>
<feature type="transmembrane region" description="Helical" evidence="9">
    <location>
        <begin position="413"/>
        <end position="433"/>
    </location>
</feature>
<feature type="transmembrane region" description="Helical" evidence="9">
    <location>
        <begin position="44"/>
        <end position="64"/>
    </location>
</feature>
<dbReference type="PANTHER" id="PTHR30588">
    <property type="entry name" value="BRANCHED-CHAIN AMINO ACID TRANSPORT SYSTEM 2 CARRIER PROTEIN"/>
    <property type="match status" value="1"/>
</dbReference>
<dbReference type="RefSeq" id="WP_016444392.1">
    <property type="nucleotide sequence ID" value="NZ_KE150266.1"/>
</dbReference>
<feature type="transmembrane region" description="Helical" evidence="9">
    <location>
        <begin position="320"/>
        <end position="342"/>
    </location>
</feature>
<dbReference type="GO" id="GO:0005304">
    <property type="term" value="F:L-valine transmembrane transporter activity"/>
    <property type="evidence" value="ECO:0007669"/>
    <property type="project" value="TreeGrafter"/>
</dbReference>
<keyword evidence="3" id="KW-0813">Transport</keyword>
<evidence type="ECO:0000256" key="9">
    <source>
        <dbReference type="SAM" id="Phobius"/>
    </source>
</evidence>
<feature type="transmembrane region" description="Helical" evidence="9">
    <location>
        <begin position="348"/>
        <end position="366"/>
    </location>
</feature>
<dbReference type="GO" id="GO:0015818">
    <property type="term" value="P:isoleucine transport"/>
    <property type="evidence" value="ECO:0007669"/>
    <property type="project" value="TreeGrafter"/>
</dbReference>
<dbReference type="Proteomes" id="UP000014387">
    <property type="component" value="Unassembled WGS sequence"/>
</dbReference>